<dbReference type="PANTHER" id="PTHR33112">
    <property type="entry name" value="DOMAIN PROTEIN, PUTATIVE-RELATED"/>
    <property type="match status" value="1"/>
</dbReference>
<dbReference type="Proteomes" id="UP000235672">
    <property type="component" value="Unassembled WGS sequence"/>
</dbReference>
<dbReference type="AlphaFoldDB" id="A0A2J6Q5D8"/>
<dbReference type="Pfam" id="PF06985">
    <property type="entry name" value="HET"/>
    <property type="match status" value="1"/>
</dbReference>
<dbReference type="STRING" id="1745343.A0A2J6Q5D8"/>
<evidence type="ECO:0000313" key="3">
    <source>
        <dbReference type="Proteomes" id="UP000235672"/>
    </source>
</evidence>
<proteinExistence type="predicted"/>
<sequence>MICENCQDADIRGALQKEYYHDPYGVYYPRVRRKSNHAALWELKRTDLCQFCSFLHGTCRDPESFKESSNKHIHPAVNSGLSLLWIGYYWGDNFGKFGAIQLDQKDEITEQNGQFYQTPPLINCYDRIRGYISTCRSSHGACQYSAAMPLLARLKVLDCKTRIVSMAPSNCPYLALSYVWGAKPSSYDGLKYPSTIEDAITVTLRMGYQYLWVDQCCIDQNSPEKMIHIKQMDRIYHNAEACIVSAAGDDCNHGLPGVSTPRNVQPSQCSVQIDGLSLLKYDRAPLDYNICKSKWWQRGWTFQELLFARRRIYFTEKEVLVDCACCTIREGLPWEHDPNSDAKGLETGSVAYKSLSRFNWPVRDLNIQLYKELIPAYTTRQLTHPIDIIEAFSGIFNATDDLYHIWGVPVLKDLNHSPLTWFLYGLTWCVRSKPGEMKTSRRSGFPSWSWTGWHGNIDYSELPPHTSKSKYKGKVWIERGSGSEVSIEHYENINLHSSTTSTIASSLQYIHLECWCLPIQIRWINDRDLRLFIGRDRGFWLNPDSYMGSLRSDLDTAFGQGPQRTIDCFGLCLYDLDTMSAKELMRRESPFGRGTVDDYIPTISRCLVLVYNTGDHWERIGGFFFVNYINFTEACRLASEKEDVYETFPPPYNYNRSGIEKWWKSLTPEWQNFRIG</sequence>
<evidence type="ECO:0000313" key="2">
    <source>
        <dbReference type="EMBL" id="PMD21451.1"/>
    </source>
</evidence>
<accession>A0A2J6Q5D8</accession>
<dbReference type="EMBL" id="KZ613481">
    <property type="protein sequence ID" value="PMD21451.1"/>
    <property type="molecule type" value="Genomic_DNA"/>
</dbReference>
<name>A0A2J6Q5D8_9HELO</name>
<protein>
    <submittedName>
        <fullName evidence="2">HET-domain-containing protein</fullName>
    </submittedName>
</protein>
<dbReference type="InterPro" id="IPR010730">
    <property type="entry name" value="HET"/>
</dbReference>
<gene>
    <name evidence="2" type="ORF">NA56DRAFT_645715</name>
</gene>
<keyword evidence="3" id="KW-1185">Reference proteome</keyword>
<dbReference type="OrthoDB" id="5428863at2759"/>
<evidence type="ECO:0000259" key="1">
    <source>
        <dbReference type="Pfam" id="PF06985"/>
    </source>
</evidence>
<organism evidence="2 3">
    <name type="scientific">Hyaloscypha hepaticicola</name>
    <dbReference type="NCBI Taxonomy" id="2082293"/>
    <lineage>
        <taxon>Eukaryota</taxon>
        <taxon>Fungi</taxon>
        <taxon>Dikarya</taxon>
        <taxon>Ascomycota</taxon>
        <taxon>Pezizomycotina</taxon>
        <taxon>Leotiomycetes</taxon>
        <taxon>Helotiales</taxon>
        <taxon>Hyaloscyphaceae</taxon>
        <taxon>Hyaloscypha</taxon>
    </lineage>
</organism>
<feature type="domain" description="Heterokaryon incompatibility" evidence="1">
    <location>
        <begin position="173"/>
        <end position="304"/>
    </location>
</feature>
<reference evidence="2 3" key="1">
    <citation type="submission" date="2016-05" db="EMBL/GenBank/DDBJ databases">
        <title>A degradative enzymes factory behind the ericoid mycorrhizal symbiosis.</title>
        <authorList>
            <consortium name="DOE Joint Genome Institute"/>
            <person name="Martino E."/>
            <person name="Morin E."/>
            <person name="Grelet G."/>
            <person name="Kuo A."/>
            <person name="Kohler A."/>
            <person name="Daghino S."/>
            <person name="Barry K."/>
            <person name="Choi C."/>
            <person name="Cichocki N."/>
            <person name="Clum A."/>
            <person name="Copeland A."/>
            <person name="Hainaut M."/>
            <person name="Haridas S."/>
            <person name="Labutti K."/>
            <person name="Lindquist E."/>
            <person name="Lipzen A."/>
            <person name="Khouja H.-R."/>
            <person name="Murat C."/>
            <person name="Ohm R."/>
            <person name="Olson A."/>
            <person name="Spatafora J."/>
            <person name="Veneault-Fourrey C."/>
            <person name="Henrissat B."/>
            <person name="Grigoriev I."/>
            <person name="Martin F."/>
            <person name="Perotto S."/>
        </authorList>
    </citation>
    <scope>NUCLEOTIDE SEQUENCE [LARGE SCALE GENOMIC DNA]</scope>
    <source>
        <strain evidence="2 3">UAMH 7357</strain>
    </source>
</reference>
<dbReference type="PANTHER" id="PTHR33112:SF1">
    <property type="entry name" value="HETEROKARYON INCOMPATIBILITY DOMAIN-CONTAINING PROTEIN"/>
    <property type="match status" value="1"/>
</dbReference>